<proteinExistence type="predicted"/>
<feature type="region of interest" description="Disordered" evidence="1">
    <location>
        <begin position="105"/>
        <end position="126"/>
    </location>
</feature>
<feature type="region of interest" description="Disordered" evidence="1">
    <location>
        <begin position="1"/>
        <end position="38"/>
    </location>
</feature>
<dbReference type="EMBL" id="JBFOLJ010000006">
    <property type="protein sequence ID" value="KAL2528224.1"/>
    <property type="molecule type" value="Genomic_DNA"/>
</dbReference>
<dbReference type="AlphaFoldDB" id="A0ABD1UT50"/>
<name>A0ABD1UT50_9LAMI</name>
<feature type="compositionally biased region" description="Polar residues" evidence="1">
    <location>
        <begin position="14"/>
        <end position="33"/>
    </location>
</feature>
<comment type="caution">
    <text evidence="2">The sequence shown here is derived from an EMBL/GenBank/DDBJ whole genome shotgun (WGS) entry which is preliminary data.</text>
</comment>
<dbReference type="Proteomes" id="UP001604277">
    <property type="component" value="Unassembled WGS sequence"/>
</dbReference>
<organism evidence="2 3">
    <name type="scientific">Forsythia ovata</name>
    <dbReference type="NCBI Taxonomy" id="205694"/>
    <lineage>
        <taxon>Eukaryota</taxon>
        <taxon>Viridiplantae</taxon>
        <taxon>Streptophyta</taxon>
        <taxon>Embryophyta</taxon>
        <taxon>Tracheophyta</taxon>
        <taxon>Spermatophyta</taxon>
        <taxon>Magnoliopsida</taxon>
        <taxon>eudicotyledons</taxon>
        <taxon>Gunneridae</taxon>
        <taxon>Pentapetalae</taxon>
        <taxon>asterids</taxon>
        <taxon>lamiids</taxon>
        <taxon>Lamiales</taxon>
        <taxon>Oleaceae</taxon>
        <taxon>Forsythieae</taxon>
        <taxon>Forsythia</taxon>
    </lineage>
</organism>
<evidence type="ECO:0000256" key="1">
    <source>
        <dbReference type="SAM" id="MobiDB-lite"/>
    </source>
</evidence>
<gene>
    <name evidence="2" type="ORF">Fot_20825</name>
</gene>
<sequence>MGIKSLTHDILSSLPGSENGGSLHSETSENGGSPRTVMTVGGLHVLGWYSGGSERFTVGGHSAERKNTVREGARGSWLEVTTQREETLAVERGHTQIEETPTEDTMVVHGDGGQRRRSGRARTPKIGGESWRESERLLMVMEGGVWWDKRTKPSGILVSRHISCGGYKISSQWGLDQDCHLVWYSAELTIVLVFKYCICLMFSV</sequence>
<evidence type="ECO:0000313" key="2">
    <source>
        <dbReference type="EMBL" id="KAL2528224.1"/>
    </source>
</evidence>
<reference evidence="3" key="1">
    <citation type="submission" date="2024-07" db="EMBL/GenBank/DDBJ databases">
        <title>Two chromosome-level genome assemblies of Korean endemic species Abeliophyllum distichum and Forsythia ovata (Oleaceae).</title>
        <authorList>
            <person name="Jang H."/>
        </authorList>
    </citation>
    <scope>NUCLEOTIDE SEQUENCE [LARGE SCALE GENOMIC DNA]</scope>
</reference>
<evidence type="ECO:0000313" key="3">
    <source>
        <dbReference type="Proteomes" id="UP001604277"/>
    </source>
</evidence>
<keyword evidence="3" id="KW-1185">Reference proteome</keyword>
<accession>A0ABD1UT50</accession>
<protein>
    <submittedName>
        <fullName evidence="2">Uncharacterized protein</fullName>
    </submittedName>
</protein>